<evidence type="ECO:0000313" key="2">
    <source>
        <dbReference type="Proteomes" id="UP001152622"/>
    </source>
</evidence>
<organism evidence="1 2">
    <name type="scientific">Synaphobranchus kaupii</name>
    <name type="common">Kaup's arrowtooth eel</name>
    <dbReference type="NCBI Taxonomy" id="118154"/>
    <lineage>
        <taxon>Eukaryota</taxon>
        <taxon>Metazoa</taxon>
        <taxon>Chordata</taxon>
        <taxon>Craniata</taxon>
        <taxon>Vertebrata</taxon>
        <taxon>Euteleostomi</taxon>
        <taxon>Actinopterygii</taxon>
        <taxon>Neopterygii</taxon>
        <taxon>Teleostei</taxon>
        <taxon>Anguilliformes</taxon>
        <taxon>Synaphobranchidae</taxon>
        <taxon>Synaphobranchus</taxon>
    </lineage>
</organism>
<dbReference type="AlphaFoldDB" id="A0A9Q1EWC3"/>
<dbReference type="Proteomes" id="UP001152622">
    <property type="component" value="Chromosome 12"/>
</dbReference>
<comment type="caution">
    <text evidence="1">The sequence shown here is derived from an EMBL/GenBank/DDBJ whole genome shotgun (WGS) entry which is preliminary data.</text>
</comment>
<dbReference type="EMBL" id="JAINUF010000012">
    <property type="protein sequence ID" value="KAJ8346250.1"/>
    <property type="molecule type" value="Genomic_DNA"/>
</dbReference>
<keyword evidence="2" id="KW-1185">Reference proteome</keyword>
<proteinExistence type="predicted"/>
<reference evidence="1" key="1">
    <citation type="journal article" date="2023" name="Science">
        <title>Genome structures resolve the early diversification of teleost fishes.</title>
        <authorList>
            <person name="Parey E."/>
            <person name="Louis A."/>
            <person name="Montfort J."/>
            <person name="Bouchez O."/>
            <person name="Roques C."/>
            <person name="Iampietro C."/>
            <person name="Lluch J."/>
            <person name="Castinel A."/>
            <person name="Donnadieu C."/>
            <person name="Desvignes T."/>
            <person name="Floi Bucao C."/>
            <person name="Jouanno E."/>
            <person name="Wen M."/>
            <person name="Mejri S."/>
            <person name="Dirks R."/>
            <person name="Jansen H."/>
            <person name="Henkel C."/>
            <person name="Chen W.J."/>
            <person name="Zahm M."/>
            <person name="Cabau C."/>
            <person name="Klopp C."/>
            <person name="Thompson A.W."/>
            <person name="Robinson-Rechavi M."/>
            <person name="Braasch I."/>
            <person name="Lecointre G."/>
            <person name="Bobe J."/>
            <person name="Postlethwait J.H."/>
            <person name="Berthelot C."/>
            <person name="Roest Crollius H."/>
            <person name="Guiguen Y."/>
        </authorList>
    </citation>
    <scope>NUCLEOTIDE SEQUENCE</scope>
    <source>
        <strain evidence="1">WJC10195</strain>
    </source>
</reference>
<evidence type="ECO:0000313" key="1">
    <source>
        <dbReference type="EMBL" id="KAJ8346250.1"/>
    </source>
</evidence>
<gene>
    <name evidence="1" type="ORF">SKAU_G00304430</name>
</gene>
<accession>A0A9Q1EWC3</accession>
<sequence length="106" mass="11975">MEVFERADNLKIHLPGRQYIGFYYWNPVQPRKNVTQDVPQYPMKAARERTVTDRHRNGPLCNAGLFRIHSAADRHVIPVFPPMRVRGAEALAWPLAGPESAGHCGG</sequence>
<protein>
    <submittedName>
        <fullName evidence="1">Uncharacterized protein</fullName>
    </submittedName>
</protein>
<name>A0A9Q1EWC3_SYNKA</name>